<feature type="domain" description="RiboL-PSP-HEPN" evidence="1">
    <location>
        <begin position="48"/>
        <end position="202"/>
    </location>
</feature>
<reference evidence="3" key="1">
    <citation type="submission" date="2016-01" db="EMBL/GenBank/DDBJ databases">
        <authorList>
            <person name="Gamez R.M."/>
            <person name="Rodriguez F."/>
            <person name="Bernal J.F."/>
            <person name="Agarwala R."/>
            <person name="Landsman D."/>
            <person name="Marino-Ramirez L."/>
        </authorList>
    </citation>
    <scope>NUCLEOTIDE SEQUENCE [LARGE SCALE GENOMIC DNA]</scope>
    <source>
        <strain evidence="3">Ps006</strain>
    </source>
</reference>
<dbReference type="InterPro" id="IPR041519">
    <property type="entry name" value="HEPN_RiboL-PSP"/>
</dbReference>
<dbReference type="Proteomes" id="UP000067111">
    <property type="component" value="Unassembled WGS sequence"/>
</dbReference>
<evidence type="ECO:0000313" key="2">
    <source>
        <dbReference type="EMBL" id="KWU49686.1"/>
    </source>
</evidence>
<sequence>MSCSTYFMHLERRCNELIRKYVQPIIDAEASALAASEALPMPDYDSIASFRLLVHAELEGYFEDKAKSEIDQLAKEFLGSKYINSKIASLITLYLWRRQLPCSWNGTEKYDSDFKSLAQDALGFGRNFIKENNGIKENSIYTLSAIIGLYQHEIDEVLVEELNTFGKKRGAVAHKSWIYNTRTFDSAETEKNNVVSIISLIRNNYENTAAPPTSTASQSVVAV</sequence>
<dbReference type="Pfam" id="PF18735">
    <property type="entry name" value="HEPN_RiboL-PSP"/>
    <property type="match status" value="1"/>
</dbReference>
<comment type="caution">
    <text evidence="2">The sequence shown here is derived from an EMBL/GenBank/DDBJ whole genome shotgun (WGS) entry which is preliminary data.</text>
</comment>
<name>A0A0X7K221_9PSED</name>
<evidence type="ECO:0000259" key="1">
    <source>
        <dbReference type="Pfam" id="PF18735"/>
    </source>
</evidence>
<dbReference type="EMBL" id="LRMR01000023">
    <property type="protein sequence ID" value="KWU49686.1"/>
    <property type="molecule type" value="Genomic_DNA"/>
</dbReference>
<proteinExistence type="predicted"/>
<organism evidence="2 3">
    <name type="scientific">Pseudomonas palleroniana</name>
    <dbReference type="NCBI Taxonomy" id="191390"/>
    <lineage>
        <taxon>Bacteria</taxon>
        <taxon>Pseudomonadati</taxon>
        <taxon>Pseudomonadota</taxon>
        <taxon>Gammaproteobacteria</taxon>
        <taxon>Pseudomonadales</taxon>
        <taxon>Pseudomonadaceae</taxon>
        <taxon>Pseudomonas</taxon>
    </lineage>
</organism>
<protein>
    <recommendedName>
        <fullName evidence="1">RiboL-PSP-HEPN domain-containing protein</fullName>
    </recommendedName>
</protein>
<evidence type="ECO:0000313" key="3">
    <source>
        <dbReference type="Proteomes" id="UP000067111"/>
    </source>
</evidence>
<dbReference type="AlphaFoldDB" id="A0A0X7K221"/>
<accession>A0A0X7K221</accession>
<gene>
    <name evidence="2" type="ORF">AWV77_17240</name>
</gene>